<keyword evidence="5" id="KW-0004">4Fe-4S</keyword>
<evidence type="ECO:0000256" key="9">
    <source>
        <dbReference type="ARBA" id="ARBA00023004"/>
    </source>
</evidence>
<evidence type="ECO:0000256" key="10">
    <source>
        <dbReference type="ARBA" id="ARBA00023014"/>
    </source>
</evidence>
<evidence type="ECO:0000256" key="11">
    <source>
        <dbReference type="ARBA" id="ARBA00023204"/>
    </source>
</evidence>
<dbReference type="EMBL" id="FWDM01000028">
    <property type="protein sequence ID" value="SLM14556.1"/>
    <property type="molecule type" value="Genomic_DNA"/>
</dbReference>
<keyword evidence="11" id="KW-0234">DNA repair</keyword>
<dbReference type="NCBIfam" id="TIGR00758">
    <property type="entry name" value="UDG_fam4"/>
    <property type="match status" value="1"/>
</dbReference>
<dbReference type="GO" id="GO:0004844">
    <property type="term" value="F:uracil DNA N-glycosylase activity"/>
    <property type="evidence" value="ECO:0007669"/>
    <property type="project" value="UniProtKB-EC"/>
</dbReference>
<evidence type="ECO:0000256" key="2">
    <source>
        <dbReference type="ARBA" id="ARBA00006521"/>
    </source>
</evidence>
<dbReference type="SUPFAM" id="SSF52141">
    <property type="entry name" value="Uracil-DNA glycosylase-like"/>
    <property type="match status" value="1"/>
</dbReference>
<evidence type="ECO:0000256" key="5">
    <source>
        <dbReference type="ARBA" id="ARBA00022485"/>
    </source>
</evidence>
<evidence type="ECO:0000256" key="6">
    <source>
        <dbReference type="ARBA" id="ARBA00022723"/>
    </source>
</evidence>
<comment type="catalytic activity">
    <reaction evidence="1">
        <text>Hydrolyzes single-stranded DNA or mismatched double-stranded DNA and polynucleotides, releasing free uracil.</text>
        <dbReference type="EC" id="3.2.2.27"/>
    </reaction>
</comment>
<keyword evidence="8" id="KW-0378">Hydrolase</keyword>
<evidence type="ECO:0000256" key="1">
    <source>
        <dbReference type="ARBA" id="ARBA00001400"/>
    </source>
</evidence>
<dbReference type="Pfam" id="PF03167">
    <property type="entry name" value="UDG"/>
    <property type="match status" value="1"/>
</dbReference>
<evidence type="ECO:0000256" key="8">
    <source>
        <dbReference type="ARBA" id="ARBA00022801"/>
    </source>
</evidence>
<dbReference type="PANTHER" id="PTHR33693:SF1">
    <property type="entry name" value="TYPE-4 URACIL-DNA GLYCOSYLASE"/>
    <property type="match status" value="1"/>
</dbReference>
<dbReference type="InterPro" id="IPR005273">
    <property type="entry name" value="Ura-DNA_glyco_family4"/>
</dbReference>
<proteinExistence type="inferred from homology"/>
<keyword evidence="7" id="KW-0227">DNA damage</keyword>
<keyword evidence="10" id="KW-0411">Iron-sulfur</keyword>
<evidence type="ECO:0000313" key="14">
    <source>
        <dbReference type="EMBL" id="SLM14556.1"/>
    </source>
</evidence>
<sequence>MNGSMSESEFDAAKAQASAGSAESPGTDKPPITPQQFFDSLLLIEDFLRYGCRSGRKVEISLPGDLPIETGLATRKAQLEALAAQVSECTACALSESRTQTVFGEGVSDPEVLVIGEGPGAEEDRQGLPFVGASGKLLDKMLAAIGLSRQTNCYIGNIVKCRPPNNREPTPIERAACIGYLRAQIAILKPRFILCVGRTAAHGLLDLTDPISRLRGRTFEFEGIPVVITFHPSALLRDASLKRPAWEDLKRFRALIDGSTRVEE</sequence>
<feature type="region of interest" description="Disordered" evidence="12">
    <location>
        <begin position="1"/>
        <end position="32"/>
    </location>
</feature>
<dbReference type="InterPro" id="IPR036895">
    <property type="entry name" value="Uracil-DNA_glycosylase-like_sf"/>
</dbReference>
<dbReference type="CDD" id="cd10030">
    <property type="entry name" value="UDG-F4_TTUDGA_SPO1dp_like"/>
    <property type="match status" value="1"/>
</dbReference>
<dbReference type="PANTHER" id="PTHR33693">
    <property type="entry name" value="TYPE-5 URACIL-DNA GLYCOSYLASE"/>
    <property type="match status" value="1"/>
</dbReference>
<dbReference type="GO" id="GO:0046872">
    <property type="term" value="F:metal ion binding"/>
    <property type="evidence" value="ECO:0007669"/>
    <property type="project" value="UniProtKB-KW"/>
</dbReference>
<evidence type="ECO:0000256" key="4">
    <source>
        <dbReference type="ARBA" id="ARBA00019403"/>
    </source>
</evidence>
<dbReference type="InterPro" id="IPR051536">
    <property type="entry name" value="UDG_Type-4/5"/>
</dbReference>
<dbReference type="Gene3D" id="3.40.470.10">
    <property type="entry name" value="Uracil-DNA glycosylase-like domain"/>
    <property type="match status" value="1"/>
</dbReference>
<evidence type="ECO:0000259" key="13">
    <source>
        <dbReference type="SMART" id="SM00986"/>
    </source>
</evidence>
<evidence type="ECO:0000256" key="7">
    <source>
        <dbReference type="ARBA" id="ARBA00022763"/>
    </source>
</evidence>
<gene>
    <name evidence="14" type="ORF">SPIROBIBN47_340051</name>
</gene>
<dbReference type="EC" id="3.2.2.27" evidence="3"/>
<dbReference type="SMART" id="SM00987">
    <property type="entry name" value="UreE_C"/>
    <property type="match status" value="1"/>
</dbReference>
<feature type="compositionally biased region" description="Low complexity" evidence="12">
    <location>
        <begin position="13"/>
        <end position="24"/>
    </location>
</feature>
<evidence type="ECO:0000256" key="12">
    <source>
        <dbReference type="SAM" id="MobiDB-lite"/>
    </source>
</evidence>
<feature type="domain" description="Uracil-DNA glycosylase-like" evidence="13">
    <location>
        <begin position="103"/>
        <end position="250"/>
    </location>
</feature>
<keyword evidence="6" id="KW-0479">Metal-binding</keyword>
<evidence type="ECO:0000256" key="3">
    <source>
        <dbReference type="ARBA" id="ARBA00012030"/>
    </source>
</evidence>
<dbReference type="GO" id="GO:0006281">
    <property type="term" value="P:DNA repair"/>
    <property type="evidence" value="ECO:0007669"/>
    <property type="project" value="UniProtKB-KW"/>
</dbReference>
<dbReference type="AlphaFoldDB" id="A0A3P3XKA7"/>
<accession>A0A3P3XKA7</accession>
<comment type="similarity">
    <text evidence="2">Belongs to the uracil-DNA glycosylase (UDG) superfamily. Type 4 (UDGa) family.</text>
</comment>
<dbReference type="SMART" id="SM00986">
    <property type="entry name" value="UDG"/>
    <property type="match status" value="1"/>
</dbReference>
<reference evidence="14" key="1">
    <citation type="submission" date="2017-02" db="EMBL/GenBank/DDBJ databases">
        <authorList>
            <person name="Regsiter A."/>
            <person name="William W."/>
        </authorList>
    </citation>
    <scope>NUCLEOTIDE SEQUENCE</scope>
    <source>
        <strain evidence="14">Bib</strain>
    </source>
</reference>
<dbReference type="InterPro" id="IPR005122">
    <property type="entry name" value="Uracil-DNA_glycosylase-like"/>
</dbReference>
<keyword evidence="9" id="KW-0408">Iron</keyword>
<name>A0A3P3XKA7_9SPIR</name>
<dbReference type="GO" id="GO:0051539">
    <property type="term" value="F:4 iron, 4 sulfur cluster binding"/>
    <property type="evidence" value="ECO:0007669"/>
    <property type="project" value="UniProtKB-KW"/>
</dbReference>
<protein>
    <recommendedName>
        <fullName evidence="4">Type-4 uracil-DNA glycosylase</fullName>
        <ecNumber evidence="3">3.2.2.27</ecNumber>
    </recommendedName>
</protein>
<organism evidence="14">
    <name type="scientific">uncultured spirochete</name>
    <dbReference type="NCBI Taxonomy" id="156406"/>
    <lineage>
        <taxon>Bacteria</taxon>
        <taxon>Pseudomonadati</taxon>
        <taxon>Spirochaetota</taxon>
        <taxon>Spirochaetia</taxon>
        <taxon>Spirochaetales</taxon>
        <taxon>environmental samples</taxon>
    </lineage>
</organism>